<comment type="similarity">
    <text evidence="3">Belongs to the cysteine synthase/cystathionine beta-synthase family.</text>
</comment>
<evidence type="ECO:0000256" key="11">
    <source>
        <dbReference type="PIRSR" id="PIRSR605856-51"/>
    </source>
</evidence>
<feature type="modified residue" description="N6-(pyridoxal phosphate)lysine" evidence="11">
    <location>
        <position position="40"/>
    </location>
</feature>
<keyword evidence="6" id="KW-0808">Transferase</keyword>
<evidence type="ECO:0000256" key="1">
    <source>
        <dbReference type="ARBA" id="ARBA00001933"/>
    </source>
</evidence>
<dbReference type="GO" id="GO:0004124">
    <property type="term" value="F:cysteine synthase activity"/>
    <property type="evidence" value="ECO:0007669"/>
    <property type="project" value="UniProtKB-EC"/>
</dbReference>
<evidence type="ECO:0000256" key="7">
    <source>
        <dbReference type="ARBA" id="ARBA00022898"/>
    </source>
</evidence>
<feature type="binding site" evidence="10">
    <location>
        <position position="70"/>
    </location>
    <ligand>
        <name>pyridoxal 5'-phosphate</name>
        <dbReference type="ChEBI" id="CHEBI:597326"/>
    </ligand>
</feature>
<evidence type="ECO:0000256" key="5">
    <source>
        <dbReference type="ARBA" id="ARBA00022605"/>
    </source>
</evidence>
<sequence length="302" mass="32660">MTLLEAIGNTPLVALSNLNRNPNVKVLCKLEGCNPGGSVKDRPALYMITKAEESGELDKGKIILEPTSGNTGIAIAMIGAAKGYKVQLCMPECVSTERRLILEGLGSGVFLTPARENIDGAIRQAHRLMEDFPNKYYMPNQYENEANVLAHFETTGPEIYRQTNGEVDVFVAGMGTTGTLMGTGRYLKSVKPSVKVVGVEPMMGHTIQGLKNMTESMVPGIYRPNELDEKMMVNDGEAFETTKLLAVKEGLFVGTSAGAAVAVALRIANTMDHGTIVVILPDRGDRYLSTMQFRSICAKCPP</sequence>
<evidence type="ECO:0000259" key="12">
    <source>
        <dbReference type="Pfam" id="PF00291"/>
    </source>
</evidence>
<dbReference type="GO" id="GO:0006535">
    <property type="term" value="P:cysteine biosynthetic process from serine"/>
    <property type="evidence" value="ECO:0007669"/>
    <property type="project" value="InterPro"/>
</dbReference>
<evidence type="ECO:0000256" key="9">
    <source>
        <dbReference type="ARBA" id="ARBA00047931"/>
    </source>
</evidence>
<keyword evidence="5" id="KW-0028">Amino-acid biosynthesis</keyword>
<dbReference type="Proteomes" id="UP000777265">
    <property type="component" value="Unassembled WGS sequence"/>
</dbReference>
<dbReference type="InterPro" id="IPR001926">
    <property type="entry name" value="TrpB-like_PALP"/>
</dbReference>
<dbReference type="Pfam" id="PF00291">
    <property type="entry name" value="PALP"/>
    <property type="match status" value="1"/>
</dbReference>
<evidence type="ECO:0000313" key="14">
    <source>
        <dbReference type="Proteomes" id="UP000777265"/>
    </source>
</evidence>
<evidence type="ECO:0000256" key="4">
    <source>
        <dbReference type="ARBA" id="ARBA00012681"/>
    </source>
</evidence>
<comment type="cofactor">
    <cofactor evidence="1 10">
        <name>pyridoxal 5'-phosphate</name>
        <dbReference type="ChEBI" id="CHEBI:597326"/>
    </cofactor>
</comment>
<dbReference type="Gene3D" id="3.40.50.1100">
    <property type="match status" value="2"/>
</dbReference>
<dbReference type="AlphaFoldDB" id="A0A971M6T9"/>
<organism evidence="13 14">
    <name type="scientific">Syntrophorhabdus aromaticivorans</name>
    <dbReference type="NCBI Taxonomy" id="328301"/>
    <lineage>
        <taxon>Bacteria</taxon>
        <taxon>Pseudomonadati</taxon>
        <taxon>Thermodesulfobacteriota</taxon>
        <taxon>Syntrophorhabdia</taxon>
        <taxon>Syntrophorhabdales</taxon>
        <taxon>Syntrophorhabdaceae</taxon>
        <taxon>Syntrophorhabdus</taxon>
    </lineage>
</organism>
<feature type="binding site" evidence="10">
    <location>
        <begin position="175"/>
        <end position="179"/>
    </location>
    <ligand>
        <name>pyridoxal 5'-phosphate</name>
        <dbReference type="ChEBI" id="CHEBI:597326"/>
    </ligand>
</feature>
<evidence type="ECO:0000256" key="3">
    <source>
        <dbReference type="ARBA" id="ARBA00007103"/>
    </source>
</evidence>
<gene>
    <name evidence="13" type="ORF">GXY80_13210</name>
</gene>
<evidence type="ECO:0000256" key="8">
    <source>
        <dbReference type="ARBA" id="ARBA00023192"/>
    </source>
</evidence>
<reference evidence="13" key="1">
    <citation type="journal article" date="2020" name="Biotechnol. Biofuels">
        <title>New insights from the biogas microbiome by comprehensive genome-resolved metagenomics of nearly 1600 species originating from multiple anaerobic digesters.</title>
        <authorList>
            <person name="Campanaro S."/>
            <person name="Treu L."/>
            <person name="Rodriguez-R L.M."/>
            <person name="Kovalovszki A."/>
            <person name="Ziels R.M."/>
            <person name="Maus I."/>
            <person name="Zhu X."/>
            <person name="Kougias P.G."/>
            <person name="Basile A."/>
            <person name="Luo G."/>
            <person name="Schluter A."/>
            <person name="Konstantinidis K.T."/>
            <person name="Angelidaki I."/>
        </authorList>
    </citation>
    <scope>NUCLEOTIDE SEQUENCE</scope>
    <source>
        <strain evidence="13">AS06rmzACSIP_7</strain>
    </source>
</reference>
<evidence type="ECO:0000256" key="2">
    <source>
        <dbReference type="ARBA" id="ARBA00004962"/>
    </source>
</evidence>
<protein>
    <recommendedName>
        <fullName evidence="4">cysteine synthase</fullName>
        <ecNumber evidence="4">2.5.1.47</ecNumber>
    </recommendedName>
</protein>
<dbReference type="CDD" id="cd01561">
    <property type="entry name" value="CBS_like"/>
    <property type="match status" value="1"/>
</dbReference>
<dbReference type="SUPFAM" id="SSF53686">
    <property type="entry name" value="Tryptophan synthase beta subunit-like PLP-dependent enzymes"/>
    <property type="match status" value="1"/>
</dbReference>
<dbReference type="FunFam" id="3.40.50.1100:FF:000006">
    <property type="entry name" value="Cysteine synthase"/>
    <property type="match status" value="1"/>
</dbReference>
<dbReference type="InterPro" id="IPR050214">
    <property type="entry name" value="Cys_Synth/Cystath_Beta-Synth"/>
</dbReference>
<dbReference type="NCBIfam" id="TIGR01136">
    <property type="entry name" value="cysKM"/>
    <property type="match status" value="1"/>
</dbReference>
<accession>A0A971M6T9</accession>
<dbReference type="InterPro" id="IPR001216">
    <property type="entry name" value="P-phosphate_BS"/>
</dbReference>
<dbReference type="EMBL" id="JAAYEE010000249">
    <property type="protein sequence ID" value="NLW36414.1"/>
    <property type="molecule type" value="Genomic_DNA"/>
</dbReference>
<dbReference type="InterPro" id="IPR005856">
    <property type="entry name" value="Cys_synth"/>
</dbReference>
<feature type="binding site" evidence="10">
    <location>
        <position position="256"/>
    </location>
    <ligand>
        <name>pyridoxal 5'-phosphate</name>
        <dbReference type="ChEBI" id="CHEBI:597326"/>
    </ligand>
</feature>
<evidence type="ECO:0000256" key="6">
    <source>
        <dbReference type="ARBA" id="ARBA00022679"/>
    </source>
</evidence>
<dbReference type="PROSITE" id="PS00901">
    <property type="entry name" value="CYS_SYNTHASE"/>
    <property type="match status" value="1"/>
</dbReference>
<keyword evidence="7 10" id="KW-0663">Pyridoxal phosphate</keyword>
<proteinExistence type="inferred from homology"/>
<dbReference type="EC" id="2.5.1.47" evidence="4"/>
<reference evidence="13" key="2">
    <citation type="submission" date="2020-01" db="EMBL/GenBank/DDBJ databases">
        <authorList>
            <person name="Campanaro S."/>
        </authorList>
    </citation>
    <scope>NUCLEOTIDE SEQUENCE</scope>
    <source>
        <strain evidence="13">AS06rmzACSIP_7</strain>
    </source>
</reference>
<evidence type="ECO:0000256" key="10">
    <source>
        <dbReference type="PIRSR" id="PIRSR605856-50"/>
    </source>
</evidence>
<evidence type="ECO:0000313" key="13">
    <source>
        <dbReference type="EMBL" id="NLW36414.1"/>
    </source>
</evidence>
<comment type="caution">
    <text evidence="13">The sequence shown here is derived from an EMBL/GenBank/DDBJ whole genome shotgun (WGS) entry which is preliminary data.</text>
</comment>
<comment type="catalytic activity">
    <reaction evidence="9">
        <text>O-acetyl-L-serine + hydrogen sulfide = L-cysteine + acetate</text>
        <dbReference type="Rhea" id="RHEA:14829"/>
        <dbReference type="ChEBI" id="CHEBI:29919"/>
        <dbReference type="ChEBI" id="CHEBI:30089"/>
        <dbReference type="ChEBI" id="CHEBI:35235"/>
        <dbReference type="ChEBI" id="CHEBI:58340"/>
        <dbReference type="EC" id="2.5.1.47"/>
    </reaction>
</comment>
<dbReference type="InterPro" id="IPR036052">
    <property type="entry name" value="TrpB-like_PALP_sf"/>
</dbReference>
<name>A0A971M6T9_9BACT</name>
<comment type="pathway">
    <text evidence="2">Amino-acid biosynthesis; L-cysteine biosynthesis; L-cysteine from L-serine: step 2/2.</text>
</comment>
<keyword evidence="8" id="KW-0198">Cysteine biosynthesis</keyword>
<dbReference type="PANTHER" id="PTHR10314">
    <property type="entry name" value="CYSTATHIONINE BETA-SYNTHASE"/>
    <property type="match status" value="1"/>
</dbReference>
<feature type="domain" description="Tryptophan synthase beta chain-like PALP" evidence="12">
    <location>
        <begin position="5"/>
        <end position="282"/>
    </location>
</feature>